<evidence type="ECO:0000256" key="4">
    <source>
        <dbReference type="ARBA" id="ARBA00022801"/>
    </source>
</evidence>
<proteinExistence type="predicted"/>
<keyword evidence="6" id="KW-0464">Manganese</keyword>
<dbReference type="RefSeq" id="WP_229731931.1">
    <property type="nucleotide sequence ID" value="NZ_BMGM01000014.1"/>
</dbReference>
<dbReference type="InterPro" id="IPR045121">
    <property type="entry name" value="CoAse"/>
</dbReference>
<dbReference type="InterPro" id="IPR000086">
    <property type="entry name" value="NUDIX_hydrolase_dom"/>
</dbReference>
<name>A0ABQ1SKR4_9FLAO</name>
<organism evidence="8 9">
    <name type="scientific">Psychroflexus planctonicus</name>
    <dbReference type="NCBI Taxonomy" id="1526575"/>
    <lineage>
        <taxon>Bacteria</taxon>
        <taxon>Pseudomonadati</taxon>
        <taxon>Bacteroidota</taxon>
        <taxon>Flavobacteriia</taxon>
        <taxon>Flavobacteriales</taxon>
        <taxon>Flavobacteriaceae</taxon>
        <taxon>Psychroflexus</taxon>
    </lineage>
</organism>
<accession>A0ABQ1SKR4</accession>
<dbReference type="Gene3D" id="3.90.79.10">
    <property type="entry name" value="Nucleoside Triphosphate Pyrophosphohydrolase"/>
    <property type="match status" value="1"/>
</dbReference>
<evidence type="ECO:0000256" key="1">
    <source>
        <dbReference type="ARBA" id="ARBA00001936"/>
    </source>
</evidence>
<evidence type="ECO:0000256" key="2">
    <source>
        <dbReference type="ARBA" id="ARBA00001946"/>
    </source>
</evidence>
<dbReference type="Proteomes" id="UP000599179">
    <property type="component" value="Unassembled WGS sequence"/>
</dbReference>
<dbReference type="PANTHER" id="PTHR12992">
    <property type="entry name" value="NUDIX HYDROLASE"/>
    <property type="match status" value="1"/>
</dbReference>
<gene>
    <name evidence="8" type="ORF">GCM10010832_25890</name>
</gene>
<evidence type="ECO:0000256" key="5">
    <source>
        <dbReference type="ARBA" id="ARBA00022842"/>
    </source>
</evidence>
<comment type="caution">
    <text evidence="8">The sequence shown here is derived from an EMBL/GenBank/DDBJ whole genome shotgun (WGS) entry which is preliminary data.</text>
</comment>
<dbReference type="SUPFAM" id="SSF55811">
    <property type="entry name" value="Nudix"/>
    <property type="match status" value="1"/>
</dbReference>
<keyword evidence="9" id="KW-1185">Reference proteome</keyword>
<evidence type="ECO:0000313" key="9">
    <source>
        <dbReference type="Proteomes" id="UP000599179"/>
    </source>
</evidence>
<comment type="cofactor">
    <cofactor evidence="2">
        <name>Mg(2+)</name>
        <dbReference type="ChEBI" id="CHEBI:18420"/>
    </cofactor>
</comment>
<keyword evidence="4" id="KW-0378">Hydrolase</keyword>
<dbReference type="EMBL" id="BMGM01000014">
    <property type="protein sequence ID" value="GGE44754.1"/>
    <property type="molecule type" value="Genomic_DNA"/>
</dbReference>
<evidence type="ECO:0000256" key="6">
    <source>
        <dbReference type="ARBA" id="ARBA00023211"/>
    </source>
</evidence>
<evidence type="ECO:0000256" key="3">
    <source>
        <dbReference type="ARBA" id="ARBA00022723"/>
    </source>
</evidence>
<sequence length="211" mass="23954">MDTAYLEDLATKIKKNPLLGRKAHAKMMPLSRKEELEALDFDTLSPKLAAVLCLIYPKNGVLHFPLILRNTYPGVHSNQVSFPGGRIEKSDSDFEHTALRECEEEIGVFQKDIQVLRQLSDIYIPPSNFQVKSFIGYCNKTPKFKLQPEEVEQLIEVKLSNLLDDGFLVTENLSTSYAQKIDVKAFKLNNFTVWGATAMILSEIKYLLKSL</sequence>
<dbReference type="CDD" id="cd03426">
    <property type="entry name" value="NUDIX_CoAse_Nudt7"/>
    <property type="match status" value="1"/>
</dbReference>
<keyword evidence="3" id="KW-0479">Metal-binding</keyword>
<evidence type="ECO:0000259" key="7">
    <source>
        <dbReference type="PROSITE" id="PS51462"/>
    </source>
</evidence>
<keyword evidence="5" id="KW-0460">Magnesium</keyword>
<dbReference type="PANTHER" id="PTHR12992:SF11">
    <property type="entry name" value="MITOCHONDRIAL COENZYME A DIPHOSPHATASE NUDT8"/>
    <property type="match status" value="1"/>
</dbReference>
<dbReference type="InterPro" id="IPR015797">
    <property type="entry name" value="NUDIX_hydrolase-like_dom_sf"/>
</dbReference>
<feature type="domain" description="Nudix hydrolase" evidence="7">
    <location>
        <begin position="46"/>
        <end position="182"/>
    </location>
</feature>
<evidence type="ECO:0000313" key="8">
    <source>
        <dbReference type="EMBL" id="GGE44754.1"/>
    </source>
</evidence>
<dbReference type="Pfam" id="PF00293">
    <property type="entry name" value="NUDIX"/>
    <property type="match status" value="1"/>
</dbReference>
<reference evidence="9" key="1">
    <citation type="journal article" date="2019" name="Int. J. Syst. Evol. Microbiol.">
        <title>The Global Catalogue of Microorganisms (GCM) 10K type strain sequencing project: providing services to taxonomists for standard genome sequencing and annotation.</title>
        <authorList>
            <consortium name="The Broad Institute Genomics Platform"/>
            <consortium name="The Broad Institute Genome Sequencing Center for Infectious Disease"/>
            <person name="Wu L."/>
            <person name="Ma J."/>
        </authorList>
    </citation>
    <scope>NUCLEOTIDE SEQUENCE [LARGE SCALE GENOMIC DNA]</scope>
    <source>
        <strain evidence="9">CGMCC 1.12931</strain>
    </source>
</reference>
<protein>
    <submittedName>
        <fullName evidence="8">Coenzyme A pyrophosphatase</fullName>
    </submittedName>
</protein>
<comment type="cofactor">
    <cofactor evidence="1">
        <name>Mn(2+)</name>
        <dbReference type="ChEBI" id="CHEBI:29035"/>
    </cofactor>
</comment>
<dbReference type="PROSITE" id="PS51462">
    <property type="entry name" value="NUDIX"/>
    <property type="match status" value="1"/>
</dbReference>